<comment type="caution">
    <text evidence="3">The sequence shown here is derived from an EMBL/GenBank/DDBJ whole genome shotgun (WGS) entry which is preliminary data.</text>
</comment>
<dbReference type="Gene3D" id="3.90.1340.10">
    <property type="entry name" value="Phage tail collar domain"/>
    <property type="match status" value="1"/>
</dbReference>
<feature type="region of interest" description="Disordered" evidence="1">
    <location>
        <begin position="71"/>
        <end position="92"/>
    </location>
</feature>
<dbReference type="Pfam" id="PF07484">
    <property type="entry name" value="Collar"/>
    <property type="match status" value="1"/>
</dbReference>
<dbReference type="InterPro" id="IPR011083">
    <property type="entry name" value="Phage_tail_collar_dom"/>
</dbReference>
<feature type="compositionally biased region" description="Low complexity" evidence="1">
    <location>
        <begin position="73"/>
        <end position="87"/>
    </location>
</feature>
<dbReference type="PANTHER" id="PTHR35191">
    <property type="entry name" value="PROPHAGE SIDE TAIL FIBER PROTEIN HOMOLOG STFQ-RELATED"/>
    <property type="match status" value="1"/>
</dbReference>
<reference evidence="3" key="2">
    <citation type="submission" date="2020-02" db="EMBL/GenBank/DDBJ databases">
        <authorList>
            <consortium name="NCBI Pathogen Detection Project"/>
        </authorList>
    </citation>
    <scope>NUCLEOTIDE SEQUENCE</scope>
    <source>
        <strain evidence="3">MA.0505R6377</strain>
    </source>
</reference>
<evidence type="ECO:0000256" key="1">
    <source>
        <dbReference type="SAM" id="MobiDB-lite"/>
    </source>
</evidence>
<name>A0A756DAZ1_SALER</name>
<dbReference type="SUPFAM" id="SSF88874">
    <property type="entry name" value="Receptor-binding domain of short tail fibre protein gp12"/>
    <property type="match status" value="1"/>
</dbReference>
<feature type="domain" description="Phage tail collar" evidence="2">
    <location>
        <begin position="174"/>
        <end position="221"/>
    </location>
</feature>
<accession>A0A756DAZ1</accession>
<protein>
    <submittedName>
        <fullName evidence="3">Phage tail protein</fullName>
    </submittedName>
</protein>
<sequence>MANLPETPQWESGIYQIEVSDPVLGGPDGISNRQAKQLASRTSYLKQKVEKSGTDLAAHIAAVDPHTQYATKASPTFTGTPTAPTPANGDNSKKLATTEFVAKALAALAGSAPETLDTLKELADALGNDPNFATTVLNKLAEKLAKDQNGADIPEPALFVKNLGLGEGSALPVGVPVPWPSATPPAGWLKCNGAAFSSEMYPNLAKAYPTNKLPDLRGEFIRGWDDGRGIDSGRTLLSLQGDMFKSHSHYFREIWGANGPDGTGGPYIVGADTNGSRINLGTIETSAPGGSETRPRNIAFNYIVRAV</sequence>
<gene>
    <name evidence="3" type="ORF">G8S60_003792</name>
</gene>
<dbReference type="InterPro" id="IPR037053">
    <property type="entry name" value="Phage_tail_collar_dom_sf"/>
</dbReference>
<proteinExistence type="predicted"/>
<dbReference type="PANTHER" id="PTHR35191:SF1">
    <property type="entry name" value="PROPHAGE SIDE TAIL FIBER PROTEIN HOMOLOG STFQ-RELATED"/>
    <property type="match status" value="1"/>
</dbReference>
<evidence type="ECO:0000259" key="2">
    <source>
        <dbReference type="Pfam" id="PF07484"/>
    </source>
</evidence>
<reference evidence="3" key="1">
    <citation type="journal article" date="2018" name="Genome Biol.">
        <title>SKESA: strategic k-mer extension for scrupulous assemblies.</title>
        <authorList>
            <person name="Souvorov A."/>
            <person name="Agarwala R."/>
            <person name="Lipman D.J."/>
        </authorList>
    </citation>
    <scope>NUCLEOTIDE SEQUENCE</scope>
    <source>
        <strain evidence="3">MA.0505R6377</strain>
    </source>
</reference>
<dbReference type="AlphaFoldDB" id="A0A756DAZ1"/>
<evidence type="ECO:0000313" key="3">
    <source>
        <dbReference type="EMBL" id="HAF9820556.1"/>
    </source>
</evidence>
<dbReference type="EMBL" id="DAAWXS010000017">
    <property type="protein sequence ID" value="HAF9820556.1"/>
    <property type="molecule type" value="Genomic_DNA"/>
</dbReference>
<organism evidence="3">
    <name type="scientific">Salmonella enterica</name>
    <name type="common">Salmonella choleraesuis</name>
    <dbReference type="NCBI Taxonomy" id="28901"/>
    <lineage>
        <taxon>Bacteria</taxon>
        <taxon>Pseudomonadati</taxon>
        <taxon>Pseudomonadota</taxon>
        <taxon>Gammaproteobacteria</taxon>
        <taxon>Enterobacterales</taxon>
        <taxon>Enterobacteriaceae</taxon>
        <taxon>Salmonella</taxon>
    </lineage>
</organism>
<dbReference type="InterPro" id="IPR051934">
    <property type="entry name" value="Phage_Tail_Fiber_Structural"/>
</dbReference>